<name>A0A2H0RI69_9BACT</name>
<dbReference type="Proteomes" id="UP000230431">
    <property type="component" value="Unassembled WGS sequence"/>
</dbReference>
<reference evidence="1 2" key="1">
    <citation type="submission" date="2017-09" db="EMBL/GenBank/DDBJ databases">
        <title>Depth-based differentiation of microbial function through sediment-hosted aquifers and enrichment of novel symbionts in the deep terrestrial subsurface.</title>
        <authorList>
            <person name="Probst A.J."/>
            <person name="Ladd B."/>
            <person name="Jarett J.K."/>
            <person name="Geller-Mcgrath D.E."/>
            <person name="Sieber C.M."/>
            <person name="Emerson J.B."/>
            <person name="Anantharaman K."/>
            <person name="Thomas B.C."/>
            <person name="Malmstrom R."/>
            <person name="Stieglmeier M."/>
            <person name="Klingl A."/>
            <person name="Woyke T."/>
            <person name="Ryan C.M."/>
            <person name="Banfield J.F."/>
        </authorList>
    </citation>
    <scope>NUCLEOTIDE SEQUENCE [LARGE SCALE GENOMIC DNA]</scope>
    <source>
        <strain evidence="1">CG10_big_fil_rev_8_21_14_0_10_49_38</strain>
    </source>
</reference>
<dbReference type="EMBL" id="PCYK01000010">
    <property type="protein sequence ID" value="PIR46130.1"/>
    <property type="molecule type" value="Genomic_DNA"/>
</dbReference>
<sequence length="191" mass="19844">MRSNNFNQIVLACLILLLWPVTAIFAAGPPTIIGYQGRLADSDGDLLGGAGTNYYFKISFWDNATVGSGTKLWPSAAPTAFTTAVRHGLFNINIGDTAGGYPDALDYDFSTNSNIYLQIEVSDDGVSYETLSPRQSITSSAFAQLAGAVSGSGASTMGSVTVSGHTTLATASTTNLTVATNAYLSSLASTF</sequence>
<evidence type="ECO:0000313" key="1">
    <source>
        <dbReference type="EMBL" id="PIR46130.1"/>
    </source>
</evidence>
<gene>
    <name evidence="1" type="ORF">COV08_01310</name>
</gene>
<feature type="non-terminal residue" evidence="1">
    <location>
        <position position="191"/>
    </location>
</feature>
<organism evidence="1 2">
    <name type="scientific">Candidatus Vogelbacteria bacterium CG10_big_fil_rev_8_21_14_0_10_49_38</name>
    <dbReference type="NCBI Taxonomy" id="1975043"/>
    <lineage>
        <taxon>Bacteria</taxon>
        <taxon>Candidatus Vogeliibacteriota</taxon>
    </lineage>
</organism>
<evidence type="ECO:0000313" key="2">
    <source>
        <dbReference type="Proteomes" id="UP000230431"/>
    </source>
</evidence>
<protein>
    <submittedName>
        <fullName evidence="1">Uncharacterized protein</fullName>
    </submittedName>
</protein>
<dbReference type="AlphaFoldDB" id="A0A2H0RI69"/>
<accession>A0A2H0RI69</accession>
<proteinExistence type="predicted"/>
<comment type="caution">
    <text evidence="1">The sequence shown here is derived from an EMBL/GenBank/DDBJ whole genome shotgun (WGS) entry which is preliminary data.</text>
</comment>